<comment type="caution">
    <text evidence="1">The sequence shown here is derived from an EMBL/GenBank/DDBJ whole genome shotgun (WGS) entry which is preliminary data.</text>
</comment>
<evidence type="ECO:0000313" key="2">
    <source>
        <dbReference type="Proteomes" id="UP001207654"/>
    </source>
</evidence>
<proteinExistence type="predicted"/>
<evidence type="ECO:0008006" key="3">
    <source>
        <dbReference type="Google" id="ProtNLM"/>
    </source>
</evidence>
<reference evidence="1 2" key="1">
    <citation type="submission" date="2022-11" db="EMBL/GenBank/DDBJ databases">
        <title>Minimal conservation of predation-associated metabolite biosynthetic gene clusters underscores biosynthetic potential of Myxococcota including descriptions for ten novel species: Archangium lansinium sp. nov., Myxococcus landrumus sp. nov., Nannocystis bai.</title>
        <authorList>
            <person name="Ahearne A."/>
            <person name="Stevens C."/>
            <person name="Phillips K."/>
        </authorList>
    </citation>
    <scope>NUCLEOTIDE SEQUENCE [LARGE SCALE GENOMIC DNA]</scope>
    <source>
        <strain evidence="1 2">MIWBW</strain>
    </source>
</reference>
<name>A0ABT4AP11_9BACT</name>
<organism evidence="1 2">
    <name type="scientific">Archangium lansingense</name>
    <dbReference type="NCBI Taxonomy" id="2995310"/>
    <lineage>
        <taxon>Bacteria</taxon>
        <taxon>Pseudomonadati</taxon>
        <taxon>Myxococcota</taxon>
        <taxon>Myxococcia</taxon>
        <taxon>Myxococcales</taxon>
        <taxon>Cystobacterineae</taxon>
        <taxon>Archangiaceae</taxon>
        <taxon>Archangium</taxon>
    </lineage>
</organism>
<protein>
    <recommendedName>
        <fullName evidence="3">Lipoprotein</fullName>
    </recommendedName>
</protein>
<keyword evidence="2" id="KW-1185">Reference proteome</keyword>
<sequence length="165" mass="18308">MRVFLVVLHLAVVLPGCTESGRTADLKTRLTGRWFPGSAEEDAHEIDGCFCGRCLNIQFDKTDDSLCVESNQISVSAYYELDEANKRVAIYFKEPTDLGTGGALLPWDEFDRKKPIAMIDASGVDKNTLQVKWLGFTKKAGSKEKQSYGDFGGDYAGVYHKRGNK</sequence>
<accession>A0ABT4AP11</accession>
<dbReference type="EMBL" id="JAPNKA010000001">
    <property type="protein sequence ID" value="MCY1083448.1"/>
    <property type="molecule type" value="Genomic_DNA"/>
</dbReference>
<gene>
    <name evidence="1" type="ORF">OV287_54325</name>
</gene>
<dbReference type="Proteomes" id="UP001207654">
    <property type="component" value="Unassembled WGS sequence"/>
</dbReference>
<dbReference type="RefSeq" id="WP_267541977.1">
    <property type="nucleotide sequence ID" value="NZ_JAPNKA010000001.1"/>
</dbReference>
<evidence type="ECO:0000313" key="1">
    <source>
        <dbReference type="EMBL" id="MCY1083448.1"/>
    </source>
</evidence>